<evidence type="ECO:0000256" key="12">
    <source>
        <dbReference type="PROSITE-ProRule" id="PRU00506"/>
    </source>
</evidence>
<dbReference type="Gene3D" id="2.30.30.10">
    <property type="entry name" value="Integrase, C-terminal domain superfamily, retroviral"/>
    <property type="match status" value="1"/>
</dbReference>
<dbReference type="RefSeq" id="XP_012892228.1">
    <property type="nucleotide sequence ID" value="XM_013036774.1"/>
</dbReference>
<dbReference type="Pfam" id="PF00078">
    <property type="entry name" value="RVT_1"/>
    <property type="match status" value="1"/>
</dbReference>
<organism evidence="18 19">
    <name type="scientific">Dipodomys ordii</name>
    <name type="common">Ord's kangaroo rat</name>
    <dbReference type="NCBI Taxonomy" id="10020"/>
    <lineage>
        <taxon>Eukaryota</taxon>
        <taxon>Metazoa</taxon>
        <taxon>Chordata</taxon>
        <taxon>Craniata</taxon>
        <taxon>Vertebrata</taxon>
        <taxon>Euteleostomi</taxon>
        <taxon>Mammalia</taxon>
        <taxon>Eutheria</taxon>
        <taxon>Euarchontoglires</taxon>
        <taxon>Glires</taxon>
        <taxon>Rodentia</taxon>
        <taxon>Castorimorpha</taxon>
        <taxon>Heteromyidae</taxon>
        <taxon>Dipodomyinae</taxon>
        <taxon>Dipodomys</taxon>
    </lineage>
</organism>
<dbReference type="GO" id="GO:0015074">
    <property type="term" value="P:DNA integration"/>
    <property type="evidence" value="ECO:0007669"/>
    <property type="project" value="UniProtKB-KW"/>
</dbReference>
<keyword evidence="2" id="KW-0808">Transferase</keyword>
<feature type="domain" description="Integrase-type" evidence="17">
    <location>
        <begin position="720"/>
        <end position="769"/>
    </location>
</feature>
<evidence type="ECO:0000256" key="7">
    <source>
        <dbReference type="ARBA" id="ARBA00022801"/>
    </source>
</evidence>
<dbReference type="GO" id="GO:0003964">
    <property type="term" value="F:RNA-directed DNA polymerase activity"/>
    <property type="evidence" value="ECO:0007669"/>
    <property type="project" value="UniProtKB-KW"/>
</dbReference>
<dbReference type="CDD" id="cd09273">
    <property type="entry name" value="RNase_HI_RT_Bel"/>
    <property type="match status" value="1"/>
</dbReference>
<evidence type="ECO:0000256" key="4">
    <source>
        <dbReference type="ARBA" id="ARBA00022722"/>
    </source>
</evidence>
<dbReference type="Pfam" id="PF00665">
    <property type="entry name" value="rve"/>
    <property type="match status" value="1"/>
</dbReference>
<dbReference type="SUPFAM" id="SSF46919">
    <property type="entry name" value="N-terminal Zn binding domain of HIV integrase"/>
    <property type="match status" value="1"/>
</dbReference>
<evidence type="ECO:0000259" key="16">
    <source>
        <dbReference type="PROSITE" id="PS50994"/>
    </source>
</evidence>
<evidence type="ECO:0000256" key="10">
    <source>
        <dbReference type="ARBA" id="ARBA00023125"/>
    </source>
</evidence>
<dbReference type="PROSITE" id="PS50876">
    <property type="entry name" value="ZF_INTEGRASE"/>
    <property type="match status" value="1"/>
</dbReference>
<keyword evidence="6" id="KW-0255">Endonuclease</keyword>
<keyword evidence="11" id="KW-0862">Zinc</keyword>
<keyword evidence="10" id="KW-0238">DNA-binding</keyword>
<dbReference type="PROSITE" id="PS50879">
    <property type="entry name" value="RNASE_H_1"/>
    <property type="match status" value="1"/>
</dbReference>
<proteinExistence type="inferred from homology"/>
<evidence type="ECO:0000256" key="9">
    <source>
        <dbReference type="ARBA" id="ARBA00022918"/>
    </source>
</evidence>
<evidence type="ECO:0000256" key="8">
    <source>
        <dbReference type="ARBA" id="ARBA00022908"/>
    </source>
</evidence>
<dbReference type="SUPFAM" id="SSF56672">
    <property type="entry name" value="DNA/RNA polymerases"/>
    <property type="match status" value="1"/>
</dbReference>
<dbReference type="PROSITE" id="PS51027">
    <property type="entry name" value="INTEGRASE_DBD"/>
    <property type="match status" value="1"/>
</dbReference>
<keyword evidence="5" id="KW-0479">Metal-binding</keyword>
<dbReference type="PROSITE" id="PS50878">
    <property type="entry name" value="RT_POL"/>
    <property type="match status" value="1"/>
</dbReference>
<dbReference type="InterPro" id="IPR001037">
    <property type="entry name" value="Integrase_C_retrovir"/>
</dbReference>
<dbReference type="SUPFAM" id="SSF50122">
    <property type="entry name" value="DNA-binding domain of retroviral integrase"/>
    <property type="match status" value="1"/>
</dbReference>
<evidence type="ECO:0000256" key="3">
    <source>
        <dbReference type="ARBA" id="ARBA00022695"/>
    </source>
</evidence>
<evidence type="ECO:0000256" key="5">
    <source>
        <dbReference type="ARBA" id="ARBA00022723"/>
    </source>
</evidence>
<dbReference type="AlphaFoldDB" id="A0A1S3GTJ7"/>
<dbReference type="Gene3D" id="3.30.70.270">
    <property type="match status" value="2"/>
</dbReference>
<feature type="domain" description="Reverse transcriptase" evidence="14">
    <location>
        <begin position="1"/>
        <end position="147"/>
    </location>
</feature>
<feature type="DNA-binding region" description="Integrase-type" evidence="12">
    <location>
        <begin position="720"/>
        <end position="769"/>
    </location>
</feature>
<dbReference type="InterPro" id="IPR000477">
    <property type="entry name" value="RT_dom"/>
</dbReference>
<evidence type="ECO:0000259" key="14">
    <source>
        <dbReference type="PROSITE" id="PS50878"/>
    </source>
</evidence>
<dbReference type="InterPro" id="IPR002156">
    <property type="entry name" value="RNaseH_domain"/>
</dbReference>
<dbReference type="PANTHER" id="PTHR41694:SF3">
    <property type="entry name" value="RNA-DIRECTED DNA POLYMERASE-RELATED"/>
    <property type="match status" value="1"/>
</dbReference>
<dbReference type="SUPFAM" id="SSF53098">
    <property type="entry name" value="Ribonuclease H-like"/>
    <property type="match status" value="2"/>
</dbReference>
<evidence type="ECO:0000256" key="1">
    <source>
        <dbReference type="ARBA" id="ARBA00010879"/>
    </source>
</evidence>
<dbReference type="Pfam" id="PF02022">
    <property type="entry name" value="Integrase_Zn"/>
    <property type="match status" value="1"/>
</dbReference>
<dbReference type="GO" id="GO:0003677">
    <property type="term" value="F:DNA binding"/>
    <property type="evidence" value="ECO:0007669"/>
    <property type="project" value="UniProtKB-KW"/>
</dbReference>
<evidence type="ECO:0000313" key="18">
    <source>
        <dbReference type="Proteomes" id="UP000081671"/>
    </source>
</evidence>
<protein>
    <submittedName>
        <fullName evidence="19">Endogenous retrovirus group K member 11 Pol protein-like</fullName>
    </submittedName>
</protein>
<dbReference type="InterPro" id="IPR017856">
    <property type="entry name" value="Integrase-like_N"/>
</dbReference>
<dbReference type="GO" id="GO:0004523">
    <property type="term" value="F:RNA-DNA hybrid ribonuclease activity"/>
    <property type="evidence" value="ECO:0007669"/>
    <property type="project" value="InterPro"/>
</dbReference>
<evidence type="ECO:0000259" key="17">
    <source>
        <dbReference type="PROSITE" id="PS51027"/>
    </source>
</evidence>
<dbReference type="Gene3D" id="1.10.10.200">
    <property type="match status" value="1"/>
</dbReference>
<dbReference type="Pfam" id="PF00075">
    <property type="entry name" value="RNase_H"/>
    <property type="match status" value="1"/>
</dbReference>
<feature type="domain" description="RNase H type-1" evidence="15">
    <location>
        <begin position="362"/>
        <end position="493"/>
    </location>
</feature>
<keyword evidence="18" id="KW-1185">Reference proteome</keyword>
<keyword evidence="8" id="KW-0229">DNA integration</keyword>
<dbReference type="InterPro" id="IPR036862">
    <property type="entry name" value="Integrase_C_dom_sf_retrovir"/>
</dbReference>
<feature type="domain" description="Integrase catalytic" evidence="16">
    <location>
        <begin position="553"/>
        <end position="714"/>
    </location>
</feature>
<sequence length="783" mass="88569">MGALQPGLPSPVAIPKKYFKIVIDIKDCFFSIPLHPMDCKRFAFSIPVVNHIGPNPRFQWRVLPQGMANSPTLCQKYVAQSIDPIRVQFPTVYIVHYMDDLLIAGKTEDETQRVAQIIVKALLDRGFSIAPDKIQTQYPFLFLGFELCPDLLYTQKIQIRRDTLQCLNDYQKLLGDVNWLRPYLKITKGDLRPLEDLLRGDPDPLSPRHLTKEAETALIKVESAIAQQYTGYFDPGAPLYLVIFSTEFAPTGLLWQESVPLLWVHLPMAKRKILPTYPSLVCQIVMRGITLSTRYFGRDPNFVITPYDEGLIKWLCTRDPDWAVLICSYSGEFDTQMPSNKLLQFFSLTPFVFLKNTQEKPIPTAPTIFIDGSKNGKAAYVLNKQQHVIETCFKSAQLVELFAAITVFDKYKDSPFNLYSDSKYVVGALQTLEMVPIIQPTTPTFQMFSELQKLIRQRSTPFYVGHIRAHTGLPGPLAQGNELADLATRSVLISHLESSQVTAAREAHRLHHLNAQTLRQRFSITREQAREIVKGCKNCLMLLPEPHNGVNPWGLTPGQLWQMDVTHVPSFGKVKFIHVTIDTFSGFICASAHSGEATKDVINHMLYTFTVLGQPKSIKTDNGPGYTSNKFKHFCLQLGIKHVTGIPYNPQGQGIVERANQTLKNTLHKLRSQETLFPFKGNQKALLSHALFVLNFLTLDAFGRSAAERHWHPKTQQGFAQALWRDPITGKWNGPDPIIIWGKGSACVYDSKENGARWLPERLVKLYANVNDSNNNANKHNDK</sequence>
<dbReference type="GeneID" id="106001797"/>
<dbReference type="InterPro" id="IPR003308">
    <property type="entry name" value="Integrase_Zn-bd_dom_N"/>
</dbReference>
<evidence type="ECO:0000313" key="19">
    <source>
        <dbReference type="RefSeq" id="XP_012892228.1"/>
    </source>
</evidence>
<evidence type="ECO:0000259" key="15">
    <source>
        <dbReference type="PROSITE" id="PS50879"/>
    </source>
</evidence>
<evidence type="ECO:0000259" key="13">
    <source>
        <dbReference type="PROSITE" id="PS50876"/>
    </source>
</evidence>
<dbReference type="Pfam" id="PF06817">
    <property type="entry name" value="RVT_thumb"/>
    <property type="match status" value="1"/>
</dbReference>
<name>A0A1S3GTJ7_DIPOR</name>
<dbReference type="InterPro" id="IPR012337">
    <property type="entry name" value="RNaseH-like_sf"/>
</dbReference>
<dbReference type="GO" id="GO:0035613">
    <property type="term" value="F:RNA stem-loop binding"/>
    <property type="evidence" value="ECO:0007669"/>
    <property type="project" value="TreeGrafter"/>
</dbReference>
<dbReference type="InterPro" id="IPR036397">
    <property type="entry name" value="RNaseH_sf"/>
</dbReference>
<keyword evidence="4" id="KW-0540">Nuclease</keyword>
<dbReference type="PANTHER" id="PTHR41694">
    <property type="entry name" value="ENDOGENOUS RETROVIRUS GROUP K MEMBER POL PROTEIN"/>
    <property type="match status" value="1"/>
</dbReference>
<keyword evidence="11" id="KW-0863">Zinc-finger</keyword>
<keyword evidence="9" id="KW-0695">RNA-directed DNA polymerase</keyword>
<dbReference type="InterPro" id="IPR043502">
    <property type="entry name" value="DNA/RNA_pol_sf"/>
</dbReference>
<evidence type="ECO:0000256" key="2">
    <source>
        <dbReference type="ARBA" id="ARBA00022679"/>
    </source>
</evidence>
<dbReference type="Pfam" id="PF00552">
    <property type="entry name" value="IN_DBD_C"/>
    <property type="match status" value="1"/>
</dbReference>
<evidence type="ECO:0000256" key="11">
    <source>
        <dbReference type="PROSITE-ProRule" id="PRU00450"/>
    </source>
</evidence>
<dbReference type="KEGG" id="dord:106001797"/>
<accession>A0A1S3GTJ7</accession>
<comment type="similarity">
    <text evidence="1">Belongs to the beta type-B retroviral polymerase family. HERV class-II K(HML-2) pol subfamily.</text>
</comment>
<dbReference type="Proteomes" id="UP000081671">
    <property type="component" value="Unplaced"/>
</dbReference>
<dbReference type="InParanoid" id="A0A1S3GTJ7"/>
<dbReference type="InterPro" id="IPR010661">
    <property type="entry name" value="RVT_thumb"/>
</dbReference>
<keyword evidence="3" id="KW-0548">Nucleotidyltransferase</keyword>
<keyword evidence="7" id="KW-0378">Hydrolase</keyword>
<reference evidence="19" key="1">
    <citation type="submission" date="2025-08" db="UniProtKB">
        <authorList>
            <consortium name="RefSeq"/>
        </authorList>
    </citation>
    <scope>IDENTIFICATION</scope>
    <source>
        <tissue evidence="19">Kidney</tissue>
    </source>
</reference>
<dbReference type="GO" id="GO:0008270">
    <property type="term" value="F:zinc ion binding"/>
    <property type="evidence" value="ECO:0007669"/>
    <property type="project" value="UniProtKB-KW"/>
</dbReference>
<feature type="domain" description="Integrase-type" evidence="13">
    <location>
        <begin position="499"/>
        <end position="540"/>
    </location>
</feature>
<dbReference type="InterPro" id="IPR043128">
    <property type="entry name" value="Rev_trsase/Diguanyl_cyclase"/>
</dbReference>
<evidence type="ECO:0000256" key="6">
    <source>
        <dbReference type="ARBA" id="ARBA00022759"/>
    </source>
</evidence>
<dbReference type="PROSITE" id="PS50994">
    <property type="entry name" value="INTEGRASE"/>
    <property type="match status" value="1"/>
</dbReference>
<dbReference type="OrthoDB" id="9622410at2759"/>
<gene>
    <name evidence="19" type="primary">LOC106001797</name>
</gene>
<dbReference type="InterPro" id="IPR001584">
    <property type="entry name" value="Integrase_cat-core"/>
</dbReference>
<dbReference type="Gene3D" id="3.30.420.10">
    <property type="entry name" value="Ribonuclease H-like superfamily/Ribonuclease H"/>
    <property type="match status" value="2"/>
</dbReference>